<reference evidence="1 2" key="1">
    <citation type="journal article" date="2019" name="Sci. Rep.">
        <title>A high-quality genome of Eragrostis curvula grass provides insights into Poaceae evolution and supports new strategies to enhance forage quality.</title>
        <authorList>
            <person name="Carballo J."/>
            <person name="Santos B.A.C.M."/>
            <person name="Zappacosta D."/>
            <person name="Garbus I."/>
            <person name="Selva J.P."/>
            <person name="Gallo C.A."/>
            <person name="Diaz A."/>
            <person name="Albertini E."/>
            <person name="Caccamo M."/>
            <person name="Echenique V."/>
        </authorList>
    </citation>
    <scope>NUCLEOTIDE SEQUENCE [LARGE SCALE GENOMIC DNA]</scope>
    <source>
        <strain evidence="2">cv. Victoria</strain>
        <tissue evidence="1">Leaf</tissue>
    </source>
</reference>
<feature type="non-terminal residue" evidence="1">
    <location>
        <position position="169"/>
    </location>
</feature>
<dbReference type="AlphaFoldDB" id="A0A5J9TIQ4"/>
<evidence type="ECO:0000313" key="1">
    <source>
        <dbReference type="EMBL" id="TVU11184.1"/>
    </source>
</evidence>
<feature type="non-terminal residue" evidence="1">
    <location>
        <position position="1"/>
    </location>
</feature>
<gene>
    <name evidence="1" type="ORF">EJB05_44753</name>
</gene>
<keyword evidence="2" id="KW-1185">Reference proteome</keyword>
<organism evidence="1 2">
    <name type="scientific">Eragrostis curvula</name>
    <name type="common">weeping love grass</name>
    <dbReference type="NCBI Taxonomy" id="38414"/>
    <lineage>
        <taxon>Eukaryota</taxon>
        <taxon>Viridiplantae</taxon>
        <taxon>Streptophyta</taxon>
        <taxon>Embryophyta</taxon>
        <taxon>Tracheophyta</taxon>
        <taxon>Spermatophyta</taxon>
        <taxon>Magnoliopsida</taxon>
        <taxon>Liliopsida</taxon>
        <taxon>Poales</taxon>
        <taxon>Poaceae</taxon>
        <taxon>PACMAD clade</taxon>
        <taxon>Chloridoideae</taxon>
        <taxon>Eragrostideae</taxon>
        <taxon>Eragrostidinae</taxon>
        <taxon>Eragrostis</taxon>
    </lineage>
</organism>
<accession>A0A5J9TIQ4</accession>
<sequence length="169" mass="19155">MPAVALHDLHAVCSNSRAPPPAGCALREVHYDRRPPRAPTPATALCEIHAVTSLRELQRWLHPHHLPHQWCPPHLLQWMSPGMVAHIGDRRIWKRPCASCSRRCTCTACSHTLRLNFLPFRVTVPWSVASSIHVAPSWLLLVCIRPFQSHYKRTPGLHTLGGDSKIYRL</sequence>
<dbReference type="EMBL" id="RWGY01000039">
    <property type="protein sequence ID" value="TVU11184.1"/>
    <property type="molecule type" value="Genomic_DNA"/>
</dbReference>
<dbReference type="Proteomes" id="UP000324897">
    <property type="component" value="Chromosome 3"/>
</dbReference>
<protein>
    <submittedName>
        <fullName evidence="1">Uncharacterized protein</fullName>
    </submittedName>
</protein>
<evidence type="ECO:0000313" key="2">
    <source>
        <dbReference type="Proteomes" id="UP000324897"/>
    </source>
</evidence>
<dbReference type="Gramene" id="TVU11184">
    <property type="protein sequence ID" value="TVU11184"/>
    <property type="gene ID" value="EJB05_44753"/>
</dbReference>
<proteinExistence type="predicted"/>
<name>A0A5J9TIQ4_9POAL</name>
<comment type="caution">
    <text evidence="1">The sequence shown here is derived from an EMBL/GenBank/DDBJ whole genome shotgun (WGS) entry which is preliminary data.</text>
</comment>